<feature type="region of interest" description="Disordered" evidence="1">
    <location>
        <begin position="343"/>
        <end position="367"/>
    </location>
</feature>
<accession>A0AAD9Z6Q4</accession>
<protein>
    <submittedName>
        <fullName evidence="2">Uncharacterized protein</fullName>
    </submittedName>
</protein>
<feature type="compositionally biased region" description="Polar residues" evidence="1">
    <location>
        <begin position="347"/>
        <end position="356"/>
    </location>
</feature>
<gene>
    <name evidence="2" type="ORF">OEA41_003296</name>
</gene>
<organism evidence="2 3">
    <name type="scientific">Lepraria neglecta</name>
    <dbReference type="NCBI Taxonomy" id="209136"/>
    <lineage>
        <taxon>Eukaryota</taxon>
        <taxon>Fungi</taxon>
        <taxon>Dikarya</taxon>
        <taxon>Ascomycota</taxon>
        <taxon>Pezizomycotina</taxon>
        <taxon>Lecanoromycetes</taxon>
        <taxon>OSLEUM clade</taxon>
        <taxon>Lecanoromycetidae</taxon>
        <taxon>Lecanorales</taxon>
        <taxon>Lecanorineae</taxon>
        <taxon>Stereocaulaceae</taxon>
        <taxon>Lepraria</taxon>
    </lineage>
</organism>
<dbReference type="EMBL" id="JASNWA010000008">
    <property type="protein sequence ID" value="KAK3171212.1"/>
    <property type="molecule type" value="Genomic_DNA"/>
</dbReference>
<reference evidence="2" key="1">
    <citation type="submission" date="2022-11" db="EMBL/GenBank/DDBJ databases">
        <title>Chromosomal genome sequence assembly and mating type (MAT) locus characterization of the leprose asexual lichenized fungus Lepraria neglecta (Nyl.) Erichsen.</title>
        <authorList>
            <person name="Allen J.L."/>
            <person name="Pfeffer B."/>
        </authorList>
    </citation>
    <scope>NUCLEOTIDE SEQUENCE</scope>
    <source>
        <strain evidence="2">Allen 5258</strain>
    </source>
</reference>
<sequence length="507" mass="57517">MLGVKARSEILARTEWEEPNNAQSLKSDLQVPGRGLGQIHPSRFETETWNPRINLYDGQQQFGKFVDAMMNRIRFEESNPEEVRQFVKLIASDENWIFLRVAVPRIPELKLDHLHENDNKNFQLALLFQQLKSKIHQRSFEEVKVKTEWGYYHQPRAKPFSHTLPSSKGLTKAEQAYFEQSLFVHYSGPRKIPAMERLLQGTLALGWHLPALNRQQQDARKYGIRVERDSEGLPMYMLMPGQPRARGIWPLRNPSPASTADTSTASSQMASPSMAQASPTTSQDDQGNDTPPCELLTELNVVADAGPSVGKGKGKMIYTNVPQVFGTSASSSSTAYQTNVPVDAEVPNSSVPNQRETQAKSVKSKVASGKMTSPELEYIRKLPTVPNTAPPKGPIYPNIPPEPTIVPPTPKQDYYEYMFHYAQNYSPFIRLCYQIARTNHMSRVIEADAKAMRLHSVQALRLQRRPEMVGECTKVVVATRHGWKTYYSPLHTKYRGVPRSVWRVIWM</sequence>
<keyword evidence="3" id="KW-1185">Reference proteome</keyword>
<comment type="caution">
    <text evidence="2">The sequence shown here is derived from an EMBL/GenBank/DDBJ whole genome shotgun (WGS) entry which is preliminary data.</text>
</comment>
<evidence type="ECO:0000256" key="1">
    <source>
        <dbReference type="SAM" id="MobiDB-lite"/>
    </source>
</evidence>
<name>A0AAD9Z6Q4_9LECA</name>
<dbReference type="Proteomes" id="UP001276659">
    <property type="component" value="Unassembled WGS sequence"/>
</dbReference>
<dbReference type="AlphaFoldDB" id="A0AAD9Z6Q4"/>
<feature type="region of interest" description="Disordered" evidence="1">
    <location>
        <begin position="247"/>
        <end position="293"/>
    </location>
</feature>
<feature type="compositionally biased region" description="Low complexity" evidence="1">
    <location>
        <begin position="255"/>
        <end position="282"/>
    </location>
</feature>
<proteinExistence type="predicted"/>
<evidence type="ECO:0000313" key="2">
    <source>
        <dbReference type="EMBL" id="KAK3171212.1"/>
    </source>
</evidence>
<evidence type="ECO:0000313" key="3">
    <source>
        <dbReference type="Proteomes" id="UP001276659"/>
    </source>
</evidence>